<proteinExistence type="predicted"/>
<dbReference type="Proteomes" id="UP000185003">
    <property type="component" value="Unassembled WGS sequence"/>
</dbReference>
<organism evidence="1 2">
    <name type="scientific">Chitinophaga niabensis</name>
    <dbReference type="NCBI Taxonomy" id="536979"/>
    <lineage>
        <taxon>Bacteria</taxon>
        <taxon>Pseudomonadati</taxon>
        <taxon>Bacteroidota</taxon>
        <taxon>Chitinophagia</taxon>
        <taxon>Chitinophagales</taxon>
        <taxon>Chitinophagaceae</taxon>
        <taxon>Chitinophaga</taxon>
    </lineage>
</organism>
<gene>
    <name evidence="1" type="ORF">SAMN04488055_4424</name>
</gene>
<reference evidence="2" key="1">
    <citation type="submission" date="2016-11" db="EMBL/GenBank/DDBJ databases">
        <authorList>
            <person name="Varghese N."/>
            <person name="Submissions S."/>
        </authorList>
    </citation>
    <scope>NUCLEOTIDE SEQUENCE [LARGE SCALE GENOMIC DNA]</scope>
    <source>
        <strain evidence="2">DSM 24787</strain>
    </source>
</reference>
<evidence type="ECO:0000313" key="2">
    <source>
        <dbReference type="Proteomes" id="UP000185003"/>
    </source>
</evidence>
<accession>A0A1N6JU95</accession>
<name>A0A1N6JU95_9BACT</name>
<protein>
    <submittedName>
        <fullName evidence="1">Uncharacterized protein</fullName>
    </submittedName>
</protein>
<dbReference type="STRING" id="536979.SAMN04488055_4424"/>
<dbReference type="AlphaFoldDB" id="A0A1N6JU95"/>
<dbReference type="EMBL" id="FSRA01000002">
    <property type="protein sequence ID" value="SIO47779.1"/>
    <property type="molecule type" value="Genomic_DNA"/>
</dbReference>
<sequence length="36" mass="4119">MVISTSDVSLYKLNKEQMLIGKIGLKEVPFIDEYDT</sequence>
<evidence type="ECO:0000313" key="1">
    <source>
        <dbReference type="EMBL" id="SIO47779.1"/>
    </source>
</evidence>
<keyword evidence="2" id="KW-1185">Reference proteome</keyword>